<evidence type="ECO:0000313" key="2">
    <source>
        <dbReference type="Proteomes" id="UP000309215"/>
    </source>
</evidence>
<comment type="caution">
    <text evidence="1">The sequence shown here is derived from an EMBL/GenBank/DDBJ whole genome shotgun (WGS) entry which is preliminary data.</text>
</comment>
<dbReference type="OrthoDB" id="257464at2"/>
<keyword evidence="2" id="KW-1185">Reference proteome</keyword>
<gene>
    <name evidence="1" type="ORF">E8A74_39990</name>
</gene>
<organism evidence="1 2">
    <name type="scientific">Polyangium fumosum</name>
    <dbReference type="NCBI Taxonomy" id="889272"/>
    <lineage>
        <taxon>Bacteria</taxon>
        <taxon>Pseudomonadati</taxon>
        <taxon>Myxococcota</taxon>
        <taxon>Polyangia</taxon>
        <taxon>Polyangiales</taxon>
        <taxon>Polyangiaceae</taxon>
        <taxon>Polyangium</taxon>
    </lineage>
</organism>
<reference evidence="1 2" key="1">
    <citation type="submission" date="2019-04" db="EMBL/GenBank/DDBJ databases">
        <authorList>
            <person name="Li Y."/>
            <person name="Wang J."/>
        </authorList>
    </citation>
    <scope>NUCLEOTIDE SEQUENCE [LARGE SCALE GENOMIC DNA]</scope>
    <source>
        <strain evidence="1 2">DSM 14668</strain>
    </source>
</reference>
<dbReference type="Proteomes" id="UP000309215">
    <property type="component" value="Unassembled WGS sequence"/>
</dbReference>
<proteinExistence type="predicted"/>
<name>A0A4U1IXQ2_9BACT</name>
<protein>
    <submittedName>
        <fullName evidence="1">Uncharacterized protein</fullName>
    </submittedName>
</protein>
<sequence length="348" mass="38006">MIALLLSFAWDVLPRRPALQESPRLAEAGERVERVVTEAYITQVVAMQDAAARNLLITQAYGDLSLEIADLLGSGAGINWCTMAAWASRRAGQSIRGEDLPGQHYVARAAARVPGARFLVDTMRDVSREVGEGNREVFLEVAPAFAGFARAFREGDEALAAFFASFTKGPPDRGGQDILRRAFECYLEAARAPAGKRKAELLYAANLYVALQEQTRLQGRIAAAMPGGPTTRALVTKAMLELELGGGTAIHRLGADLPDGPFGEHLEALEDPELVTFVLRFDADIASTCGSRAERWDALADRMRFIVELFRLHGSDASLFEEPLSAAEWLALTGRVRPRRPFSSRPPR</sequence>
<accession>A0A4U1IXQ2</accession>
<dbReference type="EMBL" id="SSMQ01000063">
    <property type="protein sequence ID" value="TKC98840.1"/>
    <property type="molecule type" value="Genomic_DNA"/>
</dbReference>
<evidence type="ECO:0000313" key="1">
    <source>
        <dbReference type="EMBL" id="TKC98840.1"/>
    </source>
</evidence>
<dbReference type="RefSeq" id="WP_136934382.1">
    <property type="nucleotide sequence ID" value="NZ_SSMQ01000063.1"/>
</dbReference>
<dbReference type="AlphaFoldDB" id="A0A4U1IXQ2"/>